<name>A0A0C3DGW8_9AGAM</name>
<accession>A0A0C3DGW8</accession>
<evidence type="ECO:0000256" key="2">
    <source>
        <dbReference type="SAM" id="SignalP"/>
    </source>
</evidence>
<evidence type="ECO:0008006" key="5">
    <source>
        <dbReference type="Google" id="ProtNLM"/>
    </source>
</evidence>
<gene>
    <name evidence="3" type="ORF">SCLCIDRAFT_1217183</name>
</gene>
<protein>
    <recommendedName>
        <fullName evidence="5">Secreted protein</fullName>
    </recommendedName>
</protein>
<dbReference type="InParanoid" id="A0A0C3DGW8"/>
<keyword evidence="2" id="KW-0732">Signal</keyword>
<sequence>MTGTRPQSRVMLCSTLVSPLFSSSVPLCGIYSRTSAGQRSERLVAGLSCVPGSSRSPSGFVADGALAPSRGRTHKGSAAHSWDGSPR</sequence>
<feature type="chain" id="PRO_5002176646" description="Secreted protein" evidence="2">
    <location>
        <begin position="23"/>
        <end position="87"/>
    </location>
</feature>
<feature type="signal peptide" evidence="2">
    <location>
        <begin position="1"/>
        <end position="22"/>
    </location>
</feature>
<feature type="region of interest" description="Disordered" evidence="1">
    <location>
        <begin position="60"/>
        <end position="87"/>
    </location>
</feature>
<reference evidence="3 4" key="1">
    <citation type="submission" date="2014-04" db="EMBL/GenBank/DDBJ databases">
        <authorList>
            <consortium name="DOE Joint Genome Institute"/>
            <person name="Kuo A."/>
            <person name="Kohler A."/>
            <person name="Nagy L.G."/>
            <person name="Floudas D."/>
            <person name="Copeland A."/>
            <person name="Barry K.W."/>
            <person name="Cichocki N."/>
            <person name="Veneault-Fourrey C."/>
            <person name="LaButti K."/>
            <person name="Lindquist E.A."/>
            <person name="Lipzen A."/>
            <person name="Lundell T."/>
            <person name="Morin E."/>
            <person name="Murat C."/>
            <person name="Sun H."/>
            <person name="Tunlid A."/>
            <person name="Henrissat B."/>
            <person name="Grigoriev I.V."/>
            <person name="Hibbett D.S."/>
            <person name="Martin F."/>
            <person name="Nordberg H.P."/>
            <person name="Cantor M.N."/>
            <person name="Hua S.X."/>
        </authorList>
    </citation>
    <scope>NUCLEOTIDE SEQUENCE [LARGE SCALE GENOMIC DNA]</scope>
    <source>
        <strain evidence="3 4">Foug A</strain>
    </source>
</reference>
<evidence type="ECO:0000313" key="3">
    <source>
        <dbReference type="EMBL" id="KIM59950.1"/>
    </source>
</evidence>
<dbReference type="HOGENOM" id="CLU_2484649_0_0_1"/>
<dbReference type="EMBL" id="KN822067">
    <property type="protein sequence ID" value="KIM59950.1"/>
    <property type="molecule type" value="Genomic_DNA"/>
</dbReference>
<organism evidence="3 4">
    <name type="scientific">Scleroderma citrinum Foug A</name>
    <dbReference type="NCBI Taxonomy" id="1036808"/>
    <lineage>
        <taxon>Eukaryota</taxon>
        <taxon>Fungi</taxon>
        <taxon>Dikarya</taxon>
        <taxon>Basidiomycota</taxon>
        <taxon>Agaricomycotina</taxon>
        <taxon>Agaricomycetes</taxon>
        <taxon>Agaricomycetidae</taxon>
        <taxon>Boletales</taxon>
        <taxon>Sclerodermatineae</taxon>
        <taxon>Sclerodermataceae</taxon>
        <taxon>Scleroderma</taxon>
    </lineage>
</organism>
<dbReference type="Proteomes" id="UP000053989">
    <property type="component" value="Unassembled WGS sequence"/>
</dbReference>
<evidence type="ECO:0000256" key="1">
    <source>
        <dbReference type="SAM" id="MobiDB-lite"/>
    </source>
</evidence>
<dbReference type="AlphaFoldDB" id="A0A0C3DGW8"/>
<reference evidence="4" key="2">
    <citation type="submission" date="2015-01" db="EMBL/GenBank/DDBJ databases">
        <title>Evolutionary Origins and Diversification of the Mycorrhizal Mutualists.</title>
        <authorList>
            <consortium name="DOE Joint Genome Institute"/>
            <consortium name="Mycorrhizal Genomics Consortium"/>
            <person name="Kohler A."/>
            <person name="Kuo A."/>
            <person name="Nagy L.G."/>
            <person name="Floudas D."/>
            <person name="Copeland A."/>
            <person name="Barry K.W."/>
            <person name="Cichocki N."/>
            <person name="Veneault-Fourrey C."/>
            <person name="LaButti K."/>
            <person name="Lindquist E.A."/>
            <person name="Lipzen A."/>
            <person name="Lundell T."/>
            <person name="Morin E."/>
            <person name="Murat C."/>
            <person name="Riley R."/>
            <person name="Ohm R."/>
            <person name="Sun H."/>
            <person name="Tunlid A."/>
            <person name="Henrissat B."/>
            <person name="Grigoriev I.V."/>
            <person name="Hibbett D.S."/>
            <person name="Martin F."/>
        </authorList>
    </citation>
    <scope>NUCLEOTIDE SEQUENCE [LARGE SCALE GENOMIC DNA]</scope>
    <source>
        <strain evidence="4">Foug A</strain>
    </source>
</reference>
<proteinExistence type="predicted"/>
<keyword evidence="4" id="KW-1185">Reference proteome</keyword>
<evidence type="ECO:0000313" key="4">
    <source>
        <dbReference type="Proteomes" id="UP000053989"/>
    </source>
</evidence>